<evidence type="ECO:0000313" key="1">
    <source>
        <dbReference type="EMBL" id="DAE11614.1"/>
    </source>
</evidence>
<sequence>MTKTITVVCDTDEGVIYGSIEEARDAYFSEIDELNDEAHKYACENLECDFSFEELVRAIVVGDRSVFNIIKNNYYDYISEQNEADFNDWLNDCCIVSDIEVEV</sequence>
<name>A0A8S5PX40_9CAUD</name>
<organism evidence="1">
    <name type="scientific">Siphoviridae sp. ct2vX3</name>
    <dbReference type="NCBI Taxonomy" id="2825318"/>
    <lineage>
        <taxon>Viruses</taxon>
        <taxon>Duplodnaviria</taxon>
        <taxon>Heunggongvirae</taxon>
        <taxon>Uroviricota</taxon>
        <taxon>Caudoviricetes</taxon>
    </lineage>
</organism>
<protein>
    <submittedName>
        <fullName evidence="1">Uncharacterized protein</fullName>
    </submittedName>
</protein>
<proteinExistence type="predicted"/>
<reference evidence="1" key="1">
    <citation type="journal article" date="2021" name="Proc. Natl. Acad. Sci. U.S.A.">
        <title>A Catalog of Tens of Thousands of Viruses from Human Metagenomes Reveals Hidden Associations with Chronic Diseases.</title>
        <authorList>
            <person name="Tisza M.J."/>
            <person name="Buck C.B."/>
        </authorList>
    </citation>
    <scope>NUCLEOTIDE SEQUENCE</scope>
    <source>
        <strain evidence="1">Ct2vX3</strain>
    </source>
</reference>
<dbReference type="EMBL" id="BK015535">
    <property type="protein sequence ID" value="DAE11614.1"/>
    <property type="molecule type" value="Genomic_DNA"/>
</dbReference>
<accession>A0A8S5PX40</accession>